<evidence type="ECO:0000313" key="8">
    <source>
        <dbReference type="Proteomes" id="UP000887578"/>
    </source>
</evidence>
<evidence type="ECO:0000256" key="2">
    <source>
        <dbReference type="ARBA" id="ARBA00005375"/>
    </source>
</evidence>
<dbReference type="Gene3D" id="3.40.50.1240">
    <property type="entry name" value="Phosphoglycerate mutase-like"/>
    <property type="match status" value="1"/>
</dbReference>
<evidence type="ECO:0000313" key="9">
    <source>
        <dbReference type="WBParaSite" id="PDA_v2.g8979.t1"/>
    </source>
</evidence>
<dbReference type="CDD" id="cd07061">
    <property type="entry name" value="HP_HAP_like"/>
    <property type="match status" value="1"/>
</dbReference>
<evidence type="ECO:0000256" key="1">
    <source>
        <dbReference type="ARBA" id="ARBA00000032"/>
    </source>
</evidence>
<sequence length="103" mass="12042">MLKIFFVGILFGFVISSGYADRLLFVHAIWRNGDRTPLETFPNDPSSNDWDGLEMGELTELGMRQQFDLGKRFREQYVTRSDKMMFLNSTFRSNEIYIRSSGK</sequence>
<keyword evidence="6" id="KW-1015">Disulfide bond</keyword>
<dbReference type="AlphaFoldDB" id="A0A914QXZ0"/>
<evidence type="ECO:0000256" key="7">
    <source>
        <dbReference type="ARBA" id="ARBA00023180"/>
    </source>
</evidence>
<keyword evidence="8" id="KW-1185">Reference proteome</keyword>
<reference evidence="9" key="1">
    <citation type="submission" date="2022-11" db="UniProtKB">
        <authorList>
            <consortium name="WormBaseParasite"/>
        </authorList>
    </citation>
    <scope>IDENTIFICATION</scope>
</reference>
<dbReference type="PANTHER" id="PTHR11567">
    <property type="entry name" value="ACID PHOSPHATASE-RELATED"/>
    <property type="match status" value="1"/>
</dbReference>
<organism evidence="8 9">
    <name type="scientific">Panagrolaimus davidi</name>
    <dbReference type="NCBI Taxonomy" id="227884"/>
    <lineage>
        <taxon>Eukaryota</taxon>
        <taxon>Metazoa</taxon>
        <taxon>Ecdysozoa</taxon>
        <taxon>Nematoda</taxon>
        <taxon>Chromadorea</taxon>
        <taxon>Rhabditida</taxon>
        <taxon>Tylenchina</taxon>
        <taxon>Panagrolaimomorpha</taxon>
        <taxon>Panagrolaimoidea</taxon>
        <taxon>Panagrolaimidae</taxon>
        <taxon>Panagrolaimus</taxon>
    </lineage>
</organism>
<dbReference type="WBParaSite" id="PDA_v2.g8979.t1">
    <property type="protein sequence ID" value="PDA_v2.g8979.t1"/>
    <property type="gene ID" value="PDA_v2.g8979"/>
</dbReference>
<accession>A0A914QXZ0</accession>
<protein>
    <recommendedName>
        <fullName evidence="3">acid phosphatase</fullName>
        <ecNumber evidence="3">3.1.3.2</ecNumber>
    </recommendedName>
</protein>
<keyword evidence="5" id="KW-0378">Hydrolase</keyword>
<proteinExistence type="inferred from homology"/>
<dbReference type="Pfam" id="PF00328">
    <property type="entry name" value="His_Phos_2"/>
    <property type="match status" value="1"/>
</dbReference>
<evidence type="ECO:0000256" key="5">
    <source>
        <dbReference type="ARBA" id="ARBA00022801"/>
    </source>
</evidence>
<dbReference type="Proteomes" id="UP000887578">
    <property type="component" value="Unplaced"/>
</dbReference>
<comment type="similarity">
    <text evidence="2">Belongs to the histidine acid phosphatase family.</text>
</comment>
<dbReference type="InterPro" id="IPR029033">
    <property type="entry name" value="His_PPase_superfam"/>
</dbReference>
<dbReference type="InterPro" id="IPR000560">
    <property type="entry name" value="His_Pase_clade-2"/>
</dbReference>
<dbReference type="InterPro" id="IPR050645">
    <property type="entry name" value="Histidine_acid_phosphatase"/>
</dbReference>
<keyword evidence="4" id="KW-0732">Signal</keyword>
<evidence type="ECO:0000256" key="4">
    <source>
        <dbReference type="ARBA" id="ARBA00022729"/>
    </source>
</evidence>
<dbReference type="SUPFAM" id="SSF53254">
    <property type="entry name" value="Phosphoglycerate mutase-like"/>
    <property type="match status" value="1"/>
</dbReference>
<dbReference type="PANTHER" id="PTHR11567:SF211">
    <property type="entry name" value="PROSTATIC ACID PHOSPHATASE"/>
    <property type="match status" value="1"/>
</dbReference>
<evidence type="ECO:0000256" key="6">
    <source>
        <dbReference type="ARBA" id="ARBA00023157"/>
    </source>
</evidence>
<dbReference type="EC" id="3.1.3.2" evidence="3"/>
<dbReference type="GO" id="GO:0003993">
    <property type="term" value="F:acid phosphatase activity"/>
    <property type="evidence" value="ECO:0007669"/>
    <property type="project" value="UniProtKB-EC"/>
</dbReference>
<comment type="catalytic activity">
    <reaction evidence="1">
        <text>a phosphate monoester + H2O = an alcohol + phosphate</text>
        <dbReference type="Rhea" id="RHEA:15017"/>
        <dbReference type="ChEBI" id="CHEBI:15377"/>
        <dbReference type="ChEBI" id="CHEBI:30879"/>
        <dbReference type="ChEBI" id="CHEBI:43474"/>
        <dbReference type="ChEBI" id="CHEBI:67140"/>
        <dbReference type="EC" id="3.1.3.2"/>
    </reaction>
</comment>
<keyword evidence="7" id="KW-0325">Glycoprotein</keyword>
<evidence type="ECO:0000256" key="3">
    <source>
        <dbReference type="ARBA" id="ARBA00012646"/>
    </source>
</evidence>
<name>A0A914QXZ0_9BILA</name>